<evidence type="ECO:0000313" key="1">
    <source>
        <dbReference type="EMBL" id="EPR44167.1"/>
    </source>
</evidence>
<dbReference type="OrthoDB" id="4393931at2"/>
<sequence>MQPIQTMKHISLEEMKRLTGLAGEVCVSVYMPVEQATSTIDPPRIRFKNLLRQAEKAIAERSPKNKEIYARIEDGRRLMEDPDFWRPRSHGLAVFITPENFWVYQLPIPFEEAFWISNRPAVKPLIPMFMSDGRFYILALSQSQIRLFSCTRFHVMEIDLMDVPAGISASLQYDSKHYQIQFHTGTAAGAGDRPAMYHGQGAGIDDRKDEILRYFQDVDRGLSSILSEGTVPLVLAGVDYLLPIFREALSYRWVMDAVVTGNPENLRAEELHEKALAIVNTALEKKQREAEARYREVAGKGYTAAGIRSVLPAAAYGRVDTLFVASGERLPGTFDREKNEVVLAEEGAANGAEDLLDLAVVETIRGGGDVYVLKKERMPEQHAEAAAILRY</sequence>
<dbReference type="STRING" id="897.B2D07_04250"/>
<dbReference type="InterPro" id="IPR040837">
    <property type="entry name" value="Bact_RF_family7"/>
</dbReference>
<proteinExistence type="predicted"/>
<accession>S7U4F6</accession>
<gene>
    <name evidence="1" type="ORF">dsmv_1117</name>
</gene>
<keyword evidence="2" id="KW-1185">Reference proteome</keyword>
<dbReference type="Pfam" id="PF18849">
    <property type="entry name" value="baeRF_family7"/>
    <property type="match status" value="1"/>
</dbReference>
<evidence type="ECO:0000313" key="2">
    <source>
        <dbReference type="Proteomes" id="UP000014977"/>
    </source>
</evidence>
<organism evidence="1 2">
    <name type="scientific">Desulfococcus multivorans DSM 2059</name>
    <dbReference type="NCBI Taxonomy" id="1121405"/>
    <lineage>
        <taxon>Bacteria</taxon>
        <taxon>Pseudomonadati</taxon>
        <taxon>Thermodesulfobacteriota</taxon>
        <taxon>Desulfobacteria</taxon>
        <taxon>Desulfobacterales</taxon>
        <taxon>Desulfococcaceae</taxon>
        <taxon>Desulfococcus</taxon>
    </lineage>
</organism>
<dbReference type="Proteomes" id="UP000014977">
    <property type="component" value="Unassembled WGS sequence"/>
</dbReference>
<dbReference type="RefSeq" id="WP_020875413.1">
    <property type="nucleotide sequence ID" value="NZ_ATHJ01000033.1"/>
</dbReference>
<reference evidence="1 2" key="1">
    <citation type="journal article" date="2013" name="Genome Announc.">
        <title>Draft genome sequences for three mercury-methylating, sulfate-reducing bacteria.</title>
        <authorList>
            <person name="Brown S.D."/>
            <person name="Hurt R.A.Jr."/>
            <person name="Gilmour C.C."/>
            <person name="Elias D.A."/>
        </authorList>
    </citation>
    <scope>NUCLEOTIDE SEQUENCE [LARGE SCALE GENOMIC DNA]</scope>
    <source>
        <strain evidence="1 2">DSM 2059</strain>
    </source>
</reference>
<name>S7U4F6_DESML</name>
<dbReference type="EMBL" id="ATHJ01000033">
    <property type="protein sequence ID" value="EPR44167.1"/>
    <property type="molecule type" value="Genomic_DNA"/>
</dbReference>
<dbReference type="AlphaFoldDB" id="S7U4F6"/>
<comment type="caution">
    <text evidence="1">The sequence shown here is derived from an EMBL/GenBank/DDBJ whole genome shotgun (WGS) entry which is preliminary data.</text>
</comment>
<protein>
    <submittedName>
        <fullName evidence="1">Uncharacterized protein</fullName>
    </submittedName>
</protein>
<dbReference type="eggNOG" id="COG1503">
    <property type="taxonomic scope" value="Bacteria"/>
</dbReference>
<dbReference type="PATRIC" id="fig|1121405.3.peg.377"/>